<keyword evidence="7" id="KW-0539">Nucleus</keyword>
<comment type="similarity">
    <text evidence="3 9">Belongs to the iron/ascorbate-dependent oxidoreductase family.</text>
</comment>
<keyword evidence="6 9" id="KW-0408">Iron</keyword>
<dbReference type="HOGENOM" id="CLU_010119_16_4_1"/>
<accession>A0A061F0I3</accession>
<proteinExistence type="inferred from homology"/>
<dbReference type="OMA" id="CDSGITT"/>
<evidence type="ECO:0000256" key="5">
    <source>
        <dbReference type="ARBA" id="ARBA00022723"/>
    </source>
</evidence>
<dbReference type="Pfam" id="PF03171">
    <property type="entry name" value="2OG-FeII_Oxy"/>
    <property type="match status" value="1"/>
</dbReference>
<evidence type="ECO:0000256" key="8">
    <source>
        <dbReference type="ARBA" id="ARBA00059922"/>
    </source>
</evidence>
<reference evidence="11 12" key="1">
    <citation type="journal article" date="2013" name="Genome Biol.">
        <title>The genome sequence of the most widely cultivated cacao type and its use to identify candidate genes regulating pod color.</title>
        <authorList>
            <person name="Motamayor J.C."/>
            <person name="Mockaitis K."/>
            <person name="Schmutz J."/>
            <person name="Haiminen N."/>
            <person name="Iii D.L."/>
            <person name="Cornejo O."/>
            <person name="Findley S.D."/>
            <person name="Zheng P."/>
            <person name="Utro F."/>
            <person name="Royaert S."/>
            <person name="Saski C."/>
            <person name="Jenkins J."/>
            <person name="Podicheti R."/>
            <person name="Zhao M."/>
            <person name="Scheffler B.E."/>
            <person name="Stack J.C."/>
            <person name="Feltus F.A."/>
            <person name="Mustiga G.M."/>
            <person name="Amores F."/>
            <person name="Phillips W."/>
            <person name="Marelli J.P."/>
            <person name="May G.D."/>
            <person name="Shapiro H."/>
            <person name="Ma J."/>
            <person name="Bustamante C.D."/>
            <person name="Schnell R.J."/>
            <person name="Main D."/>
            <person name="Gilbert D."/>
            <person name="Parida L."/>
            <person name="Kuhn D.N."/>
        </authorList>
    </citation>
    <scope>NUCLEOTIDE SEQUENCE [LARGE SCALE GENOMIC DNA]</scope>
    <source>
        <strain evidence="12">cv. Matina 1-6</strain>
    </source>
</reference>
<protein>
    <submittedName>
        <fullName evidence="11">2-oxoglutarate and Fe(II)-dependent oxygenase superfamily protein</fullName>
    </submittedName>
</protein>
<dbReference type="Gramene" id="EOY08029">
    <property type="protein sequence ID" value="EOY08029"/>
    <property type="gene ID" value="TCM_022352"/>
</dbReference>
<dbReference type="InParanoid" id="A0A061F0I3"/>
<evidence type="ECO:0000256" key="4">
    <source>
        <dbReference type="ARBA" id="ARBA00022490"/>
    </source>
</evidence>
<dbReference type="SUPFAM" id="SSF51197">
    <property type="entry name" value="Clavaminate synthase-like"/>
    <property type="match status" value="1"/>
</dbReference>
<dbReference type="GO" id="GO:0005737">
    <property type="term" value="C:cytoplasm"/>
    <property type="evidence" value="ECO:0007669"/>
    <property type="project" value="UniProtKB-SubCell"/>
</dbReference>
<dbReference type="Gene3D" id="2.60.120.330">
    <property type="entry name" value="B-lactam Antibiotic, Isopenicillin N Synthase, Chain"/>
    <property type="match status" value="1"/>
</dbReference>
<evidence type="ECO:0000256" key="2">
    <source>
        <dbReference type="ARBA" id="ARBA00004496"/>
    </source>
</evidence>
<evidence type="ECO:0000259" key="10">
    <source>
        <dbReference type="PROSITE" id="PS51471"/>
    </source>
</evidence>
<evidence type="ECO:0000313" key="11">
    <source>
        <dbReference type="EMBL" id="EOY08029.1"/>
    </source>
</evidence>
<keyword evidence="5 9" id="KW-0479">Metal-binding</keyword>
<dbReference type="FunCoup" id="A0A061F0I3">
    <property type="interactions" value="1"/>
</dbReference>
<dbReference type="FunFam" id="2.60.120.330:FF:000015">
    <property type="entry name" value="Protein DMR6-LIKE OXYGENASE 1"/>
    <property type="match status" value="1"/>
</dbReference>
<keyword evidence="9" id="KW-0560">Oxidoreductase</keyword>
<dbReference type="GO" id="GO:0046872">
    <property type="term" value="F:metal ion binding"/>
    <property type="evidence" value="ECO:0007669"/>
    <property type="project" value="UniProtKB-KW"/>
</dbReference>
<dbReference type="InterPro" id="IPR026992">
    <property type="entry name" value="DIOX_N"/>
</dbReference>
<feature type="domain" description="Fe2OG dioxygenase" evidence="10">
    <location>
        <begin position="291"/>
        <end position="391"/>
    </location>
</feature>
<dbReference type="GO" id="GO:0016706">
    <property type="term" value="F:2-oxoglutarate-dependent dioxygenase activity"/>
    <property type="evidence" value="ECO:0000318"/>
    <property type="project" value="GO_Central"/>
</dbReference>
<dbReference type="PROSITE" id="PS51471">
    <property type="entry name" value="FE2OG_OXY"/>
    <property type="match status" value="1"/>
</dbReference>
<keyword evidence="4" id="KW-0963">Cytoplasm</keyword>
<evidence type="ECO:0000313" key="12">
    <source>
        <dbReference type="Proteomes" id="UP000026915"/>
    </source>
</evidence>
<dbReference type="Proteomes" id="UP000026915">
    <property type="component" value="Chromosome 5"/>
</dbReference>
<name>A0A061F0I3_THECC</name>
<gene>
    <name evidence="11" type="ORF">TCM_022352</name>
</gene>
<sequence length="441" mass="50301">MSCMQEVRAMRQDERARERGSFIYHQRLDTKALLHIPDHLLNFILLLANLLSYPFFPGFSPKRLGSCVFMSPPALAMTNDDARETEFQKGVKHLFENGVSKLPKKYVLPVSDRPNVDKEQPNTAKSSLKLPIIDFAELEGPNRSQVLNSLSSACEEYGFFQVINHDIPIEVIRSMIDVSTRFFGLPYEERAKYMTSDMASPVRYGTSLNQSKDAVFCWRDFLKLVCHPLSDVLPHWPSSPMDFRELAATYAKETKYLFLRITEAILESLGLWGATKEKTPEDDEIVKQFQDGSQLMVVNCFPPCPEPDLTLGMPPHSDYGFLTLLLQDEVEGLQIQYKGKWITVEPRANSFVVNVGDHLEIFSNGRYKSVLHRVFVNPAKPRLSVASLHSLPFNCMVGPSPKLIDEANPRRYKDTDFATFLEYISSCEPKKKNFLESRKLT</sequence>
<dbReference type="eggNOG" id="KOG0143">
    <property type="taxonomic scope" value="Eukaryota"/>
</dbReference>
<dbReference type="InterPro" id="IPR050295">
    <property type="entry name" value="Plant_2OG-oxidoreductases"/>
</dbReference>
<dbReference type="GO" id="GO:0005634">
    <property type="term" value="C:nucleus"/>
    <property type="evidence" value="ECO:0007669"/>
    <property type="project" value="UniProtKB-SubCell"/>
</dbReference>
<evidence type="ECO:0000256" key="3">
    <source>
        <dbReference type="ARBA" id="ARBA00008056"/>
    </source>
</evidence>
<dbReference type="InterPro" id="IPR027443">
    <property type="entry name" value="IPNS-like_sf"/>
</dbReference>
<comment type="function">
    <text evidence="8">Involved in the regulation of shoot development and salicylic acid (SA) homeostasis.</text>
</comment>
<evidence type="ECO:0000256" key="9">
    <source>
        <dbReference type="RuleBase" id="RU003682"/>
    </source>
</evidence>
<dbReference type="Pfam" id="PF14226">
    <property type="entry name" value="DIOX_N"/>
    <property type="match status" value="1"/>
</dbReference>
<dbReference type="PANTHER" id="PTHR47991">
    <property type="entry name" value="OXOGLUTARATE/IRON-DEPENDENT DIOXYGENASE"/>
    <property type="match status" value="1"/>
</dbReference>
<evidence type="ECO:0000256" key="7">
    <source>
        <dbReference type="ARBA" id="ARBA00023242"/>
    </source>
</evidence>
<evidence type="ECO:0000256" key="1">
    <source>
        <dbReference type="ARBA" id="ARBA00004123"/>
    </source>
</evidence>
<organism evidence="11 12">
    <name type="scientific">Theobroma cacao</name>
    <name type="common">Cacao</name>
    <name type="synonym">Cocoa</name>
    <dbReference type="NCBI Taxonomy" id="3641"/>
    <lineage>
        <taxon>Eukaryota</taxon>
        <taxon>Viridiplantae</taxon>
        <taxon>Streptophyta</taxon>
        <taxon>Embryophyta</taxon>
        <taxon>Tracheophyta</taxon>
        <taxon>Spermatophyta</taxon>
        <taxon>Magnoliopsida</taxon>
        <taxon>eudicotyledons</taxon>
        <taxon>Gunneridae</taxon>
        <taxon>Pentapetalae</taxon>
        <taxon>rosids</taxon>
        <taxon>malvids</taxon>
        <taxon>Malvales</taxon>
        <taxon>Malvaceae</taxon>
        <taxon>Byttnerioideae</taxon>
        <taxon>Theobroma</taxon>
    </lineage>
</organism>
<dbReference type="InterPro" id="IPR044861">
    <property type="entry name" value="IPNS-like_FE2OG_OXY"/>
</dbReference>
<evidence type="ECO:0000256" key="6">
    <source>
        <dbReference type="ARBA" id="ARBA00023004"/>
    </source>
</evidence>
<keyword evidence="12" id="KW-1185">Reference proteome</keyword>
<dbReference type="EMBL" id="CM001883">
    <property type="protein sequence ID" value="EOY08029.1"/>
    <property type="molecule type" value="Genomic_DNA"/>
</dbReference>
<dbReference type="AlphaFoldDB" id="A0A061F0I3"/>
<dbReference type="PRINTS" id="PR00682">
    <property type="entry name" value="IPNSYNTHASE"/>
</dbReference>
<dbReference type="InterPro" id="IPR005123">
    <property type="entry name" value="Oxoglu/Fe-dep_dioxygenase_dom"/>
</dbReference>
<comment type="subcellular location">
    <subcellularLocation>
        <location evidence="2">Cytoplasm</location>
    </subcellularLocation>
    <subcellularLocation>
        <location evidence="1">Nucleus</location>
    </subcellularLocation>
</comment>